<dbReference type="EMBL" id="JARGEQ010000073">
    <property type="protein sequence ID" value="MDF1586115.1"/>
    <property type="molecule type" value="Genomic_DNA"/>
</dbReference>
<dbReference type="PANTHER" id="PTHR12110">
    <property type="entry name" value="HYDROXYPYRUVATE ISOMERASE"/>
    <property type="match status" value="1"/>
</dbReference>
<evidence type="ECO:0000313" key="2">
    <source>
        <dbReference type="EMBL" id="MDF1586115.1"/>
    </source>
</evidence>
<dbReference type="InterPro" id="IPR036237">
    <property type="entry name" value="Xyl_isomerase-like_sf"/>
</dbReference>
<organism evidence="2 3">
    <name type="scientific">Marinimicrococcus flavescens</name>
    <dbReference type="NCBI Taxonomy" id="3031815"/>
    <lineage>
        <taxon>Bacteria</taxon>
        <taxon>Pseudomonadati</taxon>
        <taxon>Pseudomonadota</taxon>
        <taxon>Alphaproteobacteria</taxon>
        <taxon>Geminicoccales</taxon>
        <taxon>Geminicoccaceae</taxon>
        <taxon>Marinimicrococcus</taxon>
    </lineage>
</organism>
<keyword evidence="3" id="KW-1185">Reference proteome</keyword>
<name>A0AAP3V1I6_9PROT</name>
<comment type="caution">
    <text evidence="2">The sequence shown here is derived from an EMBL/GenBank/DDBJ whole genome shotgun (WGS) entry which is preliminary data.</text>
</comment>
<dbReference type="AlphaFoldDB" id="A0AAP3V1I6"/>
<dbReference type="GO" id="GO:0016853">
    <property type="term" value="F:isomerase activity"/>
    <property type="evidence" value="ECO:0007669"/>
    <property type="project" value="UniProtKB-KW"/>
</dbReference>
<dbReference type="RefSeq" id="WP_327788531.1">
    <property type="nucleotide sequence ID" value="NZ_JARGEQ010000073.1"/>
</dbReference>
<keyword evidence="2" id="KW-0413">Isomerase</keyword>
<proteinExistence type="predicted"/>
<dbReference type="InterPro" id="IPR050312">
    <property type="entry name" value="IolE/XylAMocC-like"/>
</dbReference>
<dbReference type="InterPro" id="IPR013022">
    <property type="entry name" value="Xyl_isomerase-like_TIM-brl"/>
</dbReference>
<dbReference type="Gene3D" id="3.20.20.150">
    <property type="entry name" value="Divalent-metal-dependent TIM barrel enzymes"/>
    <property type="match status" value="1"/>
</dbReference>
<sequence>MKIALCNEVVRELSFERQCTFAAELGYDGLELAPFTLGENPHFLSVAERARLRRAAAGAGIRISGLHWLLLAPEGLSITSADPAVRARTLEVIRRLVELAADLGAEVLVHGSPGQRRLDGGSDREAARARGIEAFVSAGEAAAAAGVTYCIEPLAPPEADFVTTIAEAAQIVRETGNPALLTMLDASAASQAEVAEPAALLESWLPTGLIGHVHLNDRNRQGPGQGEDRFAPLLRVLHARGWSRWVGVEPFVYRPDGPASAARAIGYVRGILESIA</sequence>
<accession>A0AAP3V1I6</accession>
<dbReference type="PANTHER" id="PTHR12110:SF21">
    <property type="entry name" value="XYLOSE ISOMERASE-LIKE TIM BARREL DOMAIN-CONTAINING PROTEIN"/>
    <property type="match status" value="1"/>
</dbReference>
<dbReference type="Proteomes" id="UP001301140">
    <property type="component" value="Unassembled WGS sequence"/>
</dbReference>
<feature type="domain" description="Xylose isomerase-like TIM barrel" evidence="1">
    <location>
        <begin position="21"/>
        <end position="267"/>
    </location>
</feature>
<evidence type="ECO:0000259" key="1">
    <source>
        <dbReference type="Pfam" id="PF01261"/>
    </source>
</evidence>
<gene>
    <name evidence="2" type="ORF">PZ740_06935</name>
</gene>
<dbReference type="SUPFAM" id="SSF51658">
    <property type="entry name" value="Xylose isomerase-like"/>
    <property type="match status" value="1"/>
</dbReference>
<reference evidence="2 3" key="1">
    <citation type="submission" date="2023-03" db="EMBL/GenBank/DDBJ databases">
        <title>YIM 152171 draft genome.</title>
        <authorList>
            <person name="Yang Z."/>
        </authorList>
    </citation>
    <scope>NUCLEOTIDE SEQUENCE [LARGE SCALE GENOMIC DNA]</scope>
    <source>
        <strain evidence="2 3">YIM 152171</strain>
    </source>
</reference>
<protein>
    <submittedName>
        <fullName evidence="2">Sugar phosphate isomerase/epimerase</fullName>
    </submittedName>
</protein>
<dbReference type="Pfam" id="PF01261">
    <property type="entry name" value="AP_endonuc_2"/>
    <property type="match status" value="1"/>
</dbReference>
<evidence type="ECO:0000313" key="3">
    <source>
        <dbReference type="Proteomes" id="UP001301140"/>
    </source>
</evidence>